<name>A0A7W5FUN2_9BURK</name>
<accession>A0A7W5FUN2</accession>
<feature type="transmembrane region" description="Helical" evidence="1">
    <location>
        <begin position="39"/>
        <end position="57"/>
    </location>
</feature>
<proteinExistence type="predicted"/>
<evidence type="ECO:0000313" key="3">
    <source>
        <dbReference type="Proteomes" id="UP000541535"/>
    </source>
</evidence>
<keyword evidence="3" id="KW-1185">Reference proteome</keyword>
<dbReference type="Proteomes" id="UP000541535">
    <property type="component" value="Unassembled WGS sequence"/>
</dbReference>
<protein>
    <submittedName>
        <fullName evidence="2">Uncharacterized protein</fullName>
    </submittedName>
</protein>
<dbReference type="RefSeq" id="WP_183441903.1">
    <property type="nucleotide sequence ID" value="NZ_JACHXD010000008.1"/>
</dbReference>
<evidence type="ECO:0000313" key="2">
    <source>
        <dbReference type="EMBL" id="MBB3120125.1"/>
    </source>
</evidence>
<organism evidence="2 3">
    <name type="scientific">Pseudoduganella violacea</name>
    <dbReference type="NCBI Taxonomy" id="1715466"/>
    <lineage>
        <taxon>Bacteria</taxon>
        <taxon>Pseudomonadati</taxon>
        <taxon>Pseudomonadota</taxon>
        <taxon>Betaproteobacteria</taxon>
        <taxon>Burkholderiales</taxon>
        <taxon>Oxalobacteraceae</taxon>
        <taxon>Telluria group</taxon>
        <taxon>Pseudoduganella</taxon>
    </lineage>
</organism>
<sequence>MSRRHAPAMAAIATAAYFVLSIGALRAFAPDLPAELEQVLGMLAAPALVLLLVWNPILHPLGLASGEWVMAPNGAITLLIIALYSALAYGLVRLICGPAPSR</sequence>
<dbReference type="AlphaFoldDB" id="A0A7W5FUN2"/>
<gene>
    <name evidence="2" type="ORF">FHS03_003184</name>
</gene>
<dbReference type="EMBL" id="JACHXD010000008">
    <property type="protein sequence ID" value="MBB3120125.1"/>
    <property type="molecule type" value="Genomic_DNA"/>
</dbReference>
<evidence type="ECO:0000256" key="1">
    <source>
        <dbReference type="SAM" id="Phobius"/>
    </source>
</evidence>
<comment type="caution">
    <text evidence="2">The sequence shown here is derived from an EMBL/GenBank/DDBJ whole genome shotgun (WGS) entry which is preliminary data.</text>
</comment>
<reference evidence="2 3" key="1">
    <citation type="submission" date="2020-08" db="EMBL/GenBank/DDBJ databases">
        <title>Genomic Encyclopedia of Type Strains, Phase III (KMG-III): the genomes of soil and plant-associated and newly described type strains.</title>
        <authorList>
            <person name="Whitman W."/>
        </authorList>
    </citation>
    <scope>NUCLEOTIDE SEQUENCE [LARGE SCALE GENOMIC DNA]</scope>
    <source>
        <strain evidence="2 3">CECT 8897</strain>
    </source>
</reference>
<keyword evidence="1" id="KW-0812">Transmembrane</keyword>
<keyword evidence="1" id="KW-1133">Transmembrane helix</keyword>
<feature type="transmembrane region" description="Helical" evidence="1">
    <location>
        <begin position="6"/>
        <end position="27"/>
    </location>
</feature>
<feature type="transmembrane region" description="Helical" evidence="1">
    <location>
        <begin position="69"/>
        <end position="92"/>
    </location>
</feature>
<keyword evidence="1" id="KW-0472">Membrane</keyword>